<evidence type="ECO:0000256" key="6">
    <source>
        <dbReference type="SAM" id="MobiDB-lite"/>
    </source>
</evidence>
<gene>
    <name evidence="8" type="primary">VPS35</name>
    <name evidence="8" type="ORF">HK103_003887</name>
</gene>
<dbReference type="PANTHER" id="PTHR11099:SF0">
    <property type="entry name" value="VACUOLAR PROTEIN SORTING-ASSOCIATED PROTEIN 35"/>
    <property type="match status" value="1"/>
</dbReference>
<name>A0AAD5UND0_9FUNG</name>
<dbReference type="InterPro" id="IPR011330">
    <property type="entry name" value="Glyco_hydro/deAcase_b/a-brl"/>
</dbReference>
<dbReference type="EMBL" id="JADGKB010000003">
    <property type="protein sequence ID" value="KAJ3262044.1"/>
    <property type="molecule type" value="Genomic_DNA"/>
</dbReference>
<accession>A0AAD5UND0</accession>
<dbReference type="Pfam" id="PF01522">
    <property type="entry name" value="Polysacc_deac_1"/>
    <property type="match status" value="1"/>
</dbReference>
<comment type="subcellular location">
    <subcellularLocation>
        <location evidence="1">Membrane</location>
        <topology evidence="1">Peripheral membrane protein</topology>
    </subcellularLocation>
</comment>
<evidence type="ECO:0000256" key="4">
    <source>
        <dbReference type="ARBA" id="ARBA00022927"/>
    </source>
</evidence>
<protein>
    <submittedName>
        <fullName evidence="8">Vacuolar protein sorting-associated protein 35</fullName>
    </submittedName>
</protein>
<keyword evidence="3" id="KW-0813">Transport</keyword>
<dbReference type="PROSITE" id="PS51677">
    <property type="entry name" value="NODB"/>
    <property type="match status" value="1"/>
</dbReference>
<dbReference type="GO" id="GO:0042147">
    <property type="term" value="P:retrograde transport, endosome to Golgi"/>
    <property type="evidence" value="ECO:0007669"/>
    <property type="project" value="InterPro"/>
</dbReference>
<dbReference type="AlphaFoldDB" id="A0AAD5UND0"/>
<dbReference type="GO" id="GO:0005829">
    <property type="term" value="C:cytosol"/>
    <property type="evidence" value="ECO:0007669"/>
    <property type="project" value="GOC"/>
</dbReference>
<sequence length="1278" mass="143460">MFLFGSLIAPAFAYNFQSCPPLYKLAPANASMMAQYDFSKILDSPNAVYSNSYNPPACVSMSSPNCPFVCNCTRPTDIQLCEDSVSWGLTFDDGPSPSTPILLDYLKANELTATFFVVGSQAARYPDTVLRAYNEGHHIAIHTWSHPALTTVATANIVAEIQYTINIIHDIIGVKPLYIRTPYGDIDDRVRSIISAMGLKNVLWAMDTGDFHLFNNPNAITEASFIKQVATFEANRPSGIVDLGHDLVNATANFATNIRIKTIRNTGKKIMSVAKCKGDSEPYSGKSQGSSSGQSQNQVVGSTPQLAHRTGTPVLTQQPKLLEDALAVVKLQGFHMKKCIESDQLYDALKHASTMLAELKTSSLLPKYYYELYMALFDELRYLTNYLYQAHKSGSHHLSDLYELVQYATNIVPRLYLMLTVGSVYMKVSKEIYENEENQVVPNNVTEISGPDAIAVQSPEEIVTGRSSKTKKIPTVKEIMNDMLEMSRGVQHPTRGLFLRYYLSGQTRDFLPDCSKGSSGTISDSINFILQNFIEMNKLWVRLQFQGHSRDRERREQERRELRLLVGSNLVRLSQLDETTIEMYQQTILPGLLDEIVSCRDIIAQEYLLDVIIQAFPDEFHIRCLDQYLQATARLQPSVNVKQIVISLIDRFSNFAARAREEYNASRPEGEQDDKPHSGIPDDVKLFDVFWVQINDLILARPEFTIEDVIALLVSLNSLALNCYPERLEYMDRVFGMAREKVILAQQENPDVLKLGNTKALLVQLLQGPVNTYGANLLTLLQFPSGRSSPAGILIPNNTSYLGGHYTDLLYQLPFGIRRKIAHEFLKAALKANVENDFTISTENGVNFFLGEIASITVRDQIDGNLFGSKSSHQAQENDHKDEFDTAVDWEDVVEEQQLVAKLVHLIKAETVVPKDQFNLLMAARNHFKESGDIRVRFTIAPVVNSMLLLAKSYTKSEDKTHLDEILKGIHSTIGILARAREYYSEEESESPLFHEEVQHYQPSGKIAKGLSSPPEISLKLYLLGAQVADLTEQEEMSYEFLVEAFTVYEESISESRAQFKAISQIIATLQKTTVFGFENYETLITKCAVHCSRLLKRADQSRGIALVSPLFWANDSPKRHEEKPAYRNGKRVLECLQKALKIADSVMDPAISVGLFVEILERYLWFYERQTDMITPSYINSLIELIQNNLANPVRSSPFPSSLGGPLGAPPPPSRNTSKKLLDAAAVHFSNILQHITTQKEEHRRSITSAMPEGDSGFMAKEGRWGDLVVPYFELPA</sequence>
<evidence type="ECO:0000259" key="7">
    <source>
        <dbReference type="PROSITE" id="PS51677"/>
    </source>
</evidence>
<dbReference type="GO" id="GO:0016810">
    <property type="term" value="F:hydrolase activity, acting on carbon-nitrogen (but not peptide) bonds"/>
    <property type="evidence" value="ECO:0007669"/>
    <property type="project" value="InterPro"/>
</dbReference>
<reference evidence="8" key="1">
    <citation type="submission" date="2020-05" db="EMBL/GenBank/DDBJ databases">
        <title>Phylogenomic resolution of chytrid fungi.</title>
        <authorList>
            <person name="Stajich J.E."/>
            <person name="Amses K."/>
            <person name="Simmons R."/>
            <person name="Seto K."/>
            <person name="Myers J."/>
            <person name="Bonds A."/>
            <person name="Quandt C.A."/>
            <person name="Barry K."/>
            <person name="Liu P."/>
            <person name="Grigoriev I."/>
            <person name="Longcore J.E."/>
            <person name="James T.Y."/>
        </authorList>
    </citation>
    <scope>NUCLEOTIDE SEQUENCE</scope>
    <source>
        <strain evidence="8">PLAUS21</strain>
    </source>
</reference>
<keyword evidence="5" id="KW-0472">Membrane</keyword>
<organism evidence="8 9">
    <name type="scientific">Boothiomyces macroporosus</name>
    <dbReference type="NCBI Taxonomy" id="261099"/>
    <lineage>
        <taxon>Eukaryota</taxon>
        <taxon>Fungi</taxon>
        <taxon>Fungi incertae sedis</taxon>
        <taxon>Chytridiomycota</taxon>
        <taxon>Chytridiomycota incertae sedis</taxon>
        <taxon>Chytridiomycetes</taxon>
        <taxon>Rhizophydiales</taxon>
        <taxon>Terramycetaceae</taxon>
        <taxon>Boothiomyces</taxon>
    </lineage>
</organism>
<feature type="domain" description="NodB homology" evidence="7">
    <location>
        <begin position="85"/>
        <end position="271"/>
    </location>
</feature>
<feature type="compositionally biased region" description="Low complexity" evidence="6">
    <location>
        <begin position="284"/>
        <end position="302"/>
    </location>
</feature>
<dbReference type="GO" id="GO:0006886">
    <property type="term" value="P:intracellular protein transport"/>
    <property type="evidence" value="ECO:0007669"/>
    <property type="project" value="TreeGrafter"/>
</dbReference>
<dbReference type="InterPro" id="IPR005378">
    <property type="entry name" value="Vps35"/>
</dbReference>
<dbReference type="Proteomes" id="UP001210925">
    <property type="component" value="Unassembled WGS sequence"/>
</dbReference>
<dbReference type="Gene3D" id="1.25.40.660">
    <property type="entry name" value="Vacuolar protein sorting-associated protein 35, helical subcomplex Vps35-C"/>
    <property type="match status" value="1"/>
</dbReference>
<keyword evidence="9" id="KW-1185">Reference proteome</keyword>
<dbReference type="GO" id="GO:0005975">
    <property type="term" value="P:carbohydrate metabolic process"/>
    <property type="evidence" value="ECO:0007669"/>
    <property type="project" value="InterPro"/>
</dbReference>
<evidence type="ECO:0000313" key="9">
    <source>
        <dbReference type="Proteomes" id="UP001210925"/>
    </source>
</evidence>
<dbReference type="Gene3D" id="3.20.20.370">
    <property type="entry name" value="Glycoside hydrolase/deacetylase"/>
    <property type="match status" value="1"/>
</dbReference>
<evidence type="ECO:0000256" key="2">
    <source>
        <dbReference type="ARBA" id="ARBA00006536"/>
    </source>
</evidence>
<proteinExistence type="inferred from homology"/>
<dbReference type="InterPro" id="IPR042491">
    <property type="entry name" value="Vps35_C"/>
</dbReference>
<keyword evidence="4" id="KW-0653">Protein transport</keyword>
<evidence type="ECO:0000313" key="8">
    <source>
        <dbReference type="EMBL" id="KAJ3262044.1"/>
    </source>
</evidence>
<comment type="similarity">
    <text evidence="2">Belongs to the VPS35 family.</text>
</comment>
<dbReference type="GO" id="GO:0030906">
    <property type="term" value="C:retromer, cargo-selective complex"/>
    <property type="evidence" value="ECO:0007669"/>
    <property type="project" value="InterPro"/>
</dbReference>
<dbReference type="SUPFAM" id="SSF88713">
    <property type="entry name" value="Glycoside hydrolase/deacetylase"/>
    <property type="match status" value="1"/>
</dbReference>
<evidence type="ECO:0000256" key="1">
    <source>
        <dbReference type="ARBA" id="ARBA00004170"/>
    </source>
</evidence>
<evidence type="ECO:0000256" key="5">
    <source>
        <dbReference type="ARBA" id="ARBA00023136"/>
    </source>
</evidence>
<dbReference type="InterPro" id="IPR002509">
    <property type="entry name" value="NODB_dom"/>
</dbReference>
<dbReference type="PANTHER" id="PTHR11099">
    <property type="entry name" value="VACUOLAR SORTING PROTEIN 35"/>
    <property type="match status" value="1"/>
</dbReference>
<dbReference type="GO" id="GO:0005770">
    <property type="term" value="C:late endosome"/>
    <property type="evidence" value="ECO:0007669"/>
    <property type="project" value="TreeGrafter"/>
</dbReference>
<feature type="region of interest" description="Disordered" evidence="6">
    <location>
        <begin position="279"/>
        <end position="314"/>
    </location>
</feature>
<evidence type="ECO:0000256" key="3">
    <source>
        <dbReference type="ARBA" id="ARBA00022448"/>
    </source>
</evidence>
<dbReference type="Pfam" id="PF03635">
    <property type="entry name" value="Vps35"/>
    <property type="match status" value="2"/>
</dbReference>
<comment type="caution">
    <text evidence="8">The sequence shown here is derived from an EMBL/GenBank/DDBJ whole genome shotgun (WGS) entry which is preliminary data.</text>
</comment>